<gene>
    <name evidence="2" type="ORF">PS691_04716</name>
</gene>
<proteinExistence type="predicted"/>
<organism evidence="2 3">
    <name type="scientific">Pseudomonas fluorescens</name>
    <dbReference type="NCBI Taxonomy" id="294"/>
    <lineage>
        <taxon>Bacteria</taxon>
        <taxon>Pseudomonadati</taxon>
        <taxon>Pseudomonadota</taxon>
        <taxon>Gammaproteobacteria</taxon>
        <taxon>Pseudomonadales</taxon>
        <taxon>Pseudomonadaceae</taxon>
        <taxon>Pseudomonas</taxon>
    </lineage>
</organism>
<sequence length="110" mass="11599">MLRALAARMVQATPARDTIARYGGDEFVVLMKDLADPDSAEIKAEMLLDAIGQPIATTVGELSVSCSIGVSLCPLHGQSLDTLLKAADLAMYGVKQLGRKGIAITESRPV</sequence>
<dbReference type="CDD" id="cd01949">
    <property type="entry name" value="GGDEF"/>
    <property type="match status" value="1"/>
</dbReference>
<dbReference type="EMBL" id="CABVHQ010000064">
    <property type="protein sequence ID" value="VVO28088.1"/>
    <property type="molecule type" value="Genomic_DNA"/>
</dbReference>
<evidence type="ECO:0000313" key="3">
    <source>
        <dbReference type="Proteomes" id="UP000337909"/>
    </source>
</evidence>
<protein>
    <submittedName>
        <fullName evidence="2">Putative signaling protein</fullName>
    </submittedName>
</protein>
<evidence type="ECO:0000259" key="1">
    <source>
        <dbReference type="PROSITE" id="PS50887"/>
    </source>
</evidence>
<dbReference type="PANTHER" id="PTHR46663:SF3">
    <property type="entry name" value="SLL0267 PROTEIN"/>
    <property type="match status" value="1"/>
</dbReference>
<dbReference type="NCBIfam" id="TIGR00254">
    <property type="entry name" value="GGDEF"/>
    <property type="match status" value="1"/>
</dbReference>
<dbReference type="InterPro" id="IPR052163">
    <property type="entry name" value="DGC-Regulatory_Protein"/>
</dbReference>
<dbReference type="InterPro" id="IPR029787">
    <property type="entry name" value="Nucleotide_cyclase"/>
</dbReference>
<feature type="domain" description="GGDEF" evidence="1">
    <location>
        <begin position="1"/>
        <end position="107"/>
    </location>
</feature>
<dbReference type="SUPFAM" id="SSF55073">
    <property type="entry name" value="Nucleotide cyclase"/>
    <property type="match status" value="1"/>
</dbReference>
<dbReference type="InterPro" id="IPR043128">
    <property type="entry name" value="Rev_trsase/Diguanyl_cyclase"/>
</dbReference>
<dbReference type="AlphaFoldDB" id="A0A5E7EMR9"/>
<dbReference type="Pfam" id="PF00990">
    <property type="entry name" value="GGDEF"/>
    <property type="match status" value="1"/>
</dbReference>
<dbReference type="SMART" id="SM00267">
    <property type="entry name" value="GGDEF"/>
    <property type="match status" value="1"/>
</dbReference>
<dbReference type="PANTHER" id="PTHR46663">
    <property type="entry name" value="DIGUANYLATE CYCLASE DGCT-RELATED"/>
    <property type="match status" value="1"/>
</dbReference>
<name>A0A5E7EMR9_PSEFL</name>
<accession>A0A5E7EMR9</accession>
<evidence type="ECO:0000313" key="2">
    <source>
        <dbReference type="EMBL" id="VVO28088.1"/>
    </source>
</evidence>
<dbReference type="PROSITE" id="PS50887">
    <property type="entry name" value="GGDEF"/>
    <property type="match status" value="1"/>
</dbReference>
<reference evidence="2 3" key="1">
    <citation type="submission" date="2019-09" db="EMBL/GenBank/DDBJ databases">
        <authorList>
            <person name="Chandra G."/>
            <person name="Truman W A."/>
        </authorList>
    </citation>
    <scope>NUCLEOTIDE SEQUENCE [LARGE SCALE GENOMIC DNA]</scope>
    <source>
        <strain evidence="2">PS691</strain>
    </source>
</reference>
<dbReference type="Gene3D" id="3.30.70.270">
    <property type="match status" value="1"/>
</dbReference>
<dbReference type="Proteomes" id="UP000337909">
    <property type="component" value="Unassembled WGS sequence"/>
</dbReference>
<dbReference type="InterPro" id="IPR000160">
    <property type="entry name" value="GGDEF_dom"/>
</dbReference>